<evidence type="ECO:0000313" key="3">
    <source>
        <dbReference type="Proteomes" id="UP000070133"/>
    </source>
</evidence>
<dbReference type="EMBL" id="LFZN01000029">
    <property type="protein sequence ID" value="KXT03596.1"/>
    <property type="molecule type" value="Genomic_DNA"/>
</dbReference>
<accession>A0A139HMG1</accession>
<protein>
    <recommendedName>
        <fullName evidence="4">F-box domain-containing protein</fullName>
    </recommendedName>
</protein>
<feature type="region of interest" description="Disordered" evidence="1">
    <location>
        <begin position="1"/>
        <end position="27"/>
    </location>
</feature>
<organism evidence="2 3">
    <name type="scientific">Pseudocercospora eumusae</name>
    <dbReference type="NCBI Taxonomy" id="321146"/>
    <lineage>
        <taxon>Eukaryota</taxon>
        <taxon>Fungi</taxon>
        <taxon>Dikarya</taxon>
        <taxon>Ascomycota</taxon>
        <taxon>Pezizomycotina</taxon>
        <taxon>Dothideomycetes</taxon>
        <taxon>Dothideomycetidae</taxon>
        <taxon>Mycosphaerellales</taxon>
        <taxon>Mycosphaerellaceae</taxon>
        <taxon>Pseudocercospora</taxon>
    </lineage>
</organism>
<comment type="caution">
    <text evidence="2">The sequence shown here is derived from an EMBL/GenBank/DDBJ whole genome shotgun (WGS) entry which is preliminary data.</text>
</comment>
<dbReference type="AlphaFoldDB" id="A0A139HMG1"/>
<name>A0A139HMG1_9PEZI</name>
<reference evidence="2 3" key="1">
    <citation type="submission" date="2015-07" db="EMBL/GenBank/DDBJ databases">
        <title>Comparative genomics of the Sigatoka disease complex on banana suggests a link between parallel evolutionary changes in Pseudocercospora fijiensis and Pseudocercospora eumusae and increased virulence on the banana host.</title>
        <authorList>
            <person name="Chang T.-C."/>
            <person name="Salvucci A."/>
            <person name="Crous P.W."/>
            <person name="Stergiopoulos I."/>
        </authorList>
    </citation>
    <scope>NUCLEOTIDE SEQUENCE [LARGE SCALE GENOMIC DNA]</scope>
    <source>
        <strain evidence="2 3">CBS 114824</strain>
    </source>
</reference>
<evidence type="ECO:0000256" key="1">
    <source>
        <dbReference type="SAM" id="MobiDB-lite"/>
    </source>
</evidence>
<sequence length="420" mass="47806">MPKRKHNGNMHPDRKLQAAPSSGRHHRTVAQIATGSIGIHRVVSPRASLLGLPRELRDLIYSYIPHEISCVPEDSQSHRIRYPRDAGPYTNNCPAPAMYEGLSIGPQVVDELAHLASAKGWHRHPMLTVCRQLSKEYLDFFRQRNFQAQRIHFLVRGFNFETVIRVIKKWRPAHVVIELCDDYYWQEGAVHNLVQWCKSCRTPSLARRDQAEIHGHLFKLTYQRELRYHSPSLLAQGRRRQLDMARGMLRSLLGLSMSERKTLLAMAKHICKAISWMDTYNGNSARVWEGWIKAAKRDVKIAQKNKPKSGLANTSKLLGRKRDLEDMEAGGLGDPSDAKMRAMVKRWAVARDRKRLAQLTILEQLGNMDLEDRGSERSNAAGNNIADGMEIEPSEVVNEKGSFGIQLEVVVEKMSKLTLA</sequence>
<keyword evidence="3" id="KW-1185">Reference proteome</keyword>
<dbReference type="OrthoDB" id="272266at2759"/>
<evidence type="ECO:0000313" key="2">
    <source>
        <dbReference type="EMBL" id="KXT03596.1"/>
    </source>
</evidence>
<dbReference type="Proteomes" id="UP000070133">
    <property type="component" value="Unassembled WGS sequence"/>
</dbReference>
<evidence type="ECO:0008006" key="4">
    <source>
        <dbReference type="Google" id="ProtNLM"/>
    </source>
</evidence>
<proteinExistence type="predicted"/>
<gene>
    <name evidence="2" type="ORF">AC578_9973</name>
</gene>